<organism evidence="2 3">
    <name type="scientific">Synechocystis salina LEGE 00031</name>
    <dbReference type="NCBI Taxonomy" id="1828736"/>
    <lineage>
        <taxon>Bacteria</taxon>
        <taxon>Bacillati</taxon>
        <taxon>Cyanobacteriota</taxon>
        <taxon>Cyanophyceae</taxon>
        <taxon>Synechococcales</taxon>
        <taxon>Merismopediaceae</taxon>
        <taxon>Synechocystis</taxon>
    </lineage>
</organism>
<gene>
    <name evidence="2" type="ORF">IQ217_14680</name>
</gene>
<feature type="region of interest" description="Disordered" evidence="1">
    <location>
        <begin position="1"/>
        <end position="22"/>
    </location>
</feature>
<sequence length="348" mass="40375">MARSNKEGNQSPESGREQPWWNRPVLGKGSLIEGIIQTKPDVPEEALIEHRKHVSDLYIFAKTAEAIDSPQFLDQEFITYIKIQYMLDNDLGEYGGLKQSYRYLELAIDVKDLLLFINQTELRYRGYKQQEFYDQVPHILKESEDADTFKQQLEATVAEAINQTKTPEGKDALSHYVDNLKQISDNPLGLNLLRRFHSFEQSDYSVLVSISDLIRNIEIRSIHDLAVLTHLVNKNIAVFDKISQIIQIPAEKNNSRSFALMIQFIALNHQHGNTALKFEQLIQVLRQWLKYYCSIISIQQAYPEADYKQPPEFAEPIAGEKIYRKYLNILTDKTQQIYYYDLGQNVPI</sequence>
<keyword evidence="3" id="KW-1185">Reference proteome</keyword>
<evidence type="ECO:0000313" key="3">
    <source>
        <dbReference type="Proteomes" id="UP000658720"/>
    </source>
</evidence>
<proteinExistence type="predicted"/>
<reference evidence="2 3" key="1">
    <citation type="submission" date="2020-10" db="EMBL/GenBank/DDBJ databases">
        <authorList>
            <person name="Castelo-Branco R."/>
            <person name="Eusebio N."/>
            <person name="Adriana R."/>
            <person name="Vieira A."/>
            <person name="Brugerolle De Fraissinette N."/>
            <person name="Rezende De Castro R."/>
            <person name="Schneider M.P."/>
            <person name="Vasconcelos V."/>
            <person name="Leao P.N."/>
        </authorList>
    </citation>
    <scope>NUCLEOTIDE SEQUENCE [LARGE SCALE GENOMIC DNA]</scope>
    <source>
        <strain evidence="2 3">LEGE 00031</strain>
    </source>
</reference>
<comment type="caution">
    <text evidence="2">The sequence shown here is derived from an EMBL/GenBank/DDBJ whole genome shotgun (WGS) entry which is preliminary data.</text>
</comment>
<name>A0ABR9VVY6_9SYNC</name>
<dbReference type="Proteomes" id="UP000658720">
    <property type="component" value="Unassembled WGS sequence"/>
</dbReference>
<evidence type="ECO:0000256" key="1">
    <source>
        <dbReference type="SAM" id="MobiDB-lite"/>
    </source>
</evidence>
<protein>
    <submittedName>
        <fullName evidence="2">Uncharacterized protein</fullName>
    </submittedName>
</protein>
<dbReference type="EMBL" id="JADEVV010000047">
    <property type="protein sequence ID" value="MBE9255063.1"/>
    <property type="molecule type" value="Genomic_DNA"/>
</dbReference>
<dbReference type="RefSeq" id="WP_194020519.1">
    <property type="nucleotide sequence ID" value="NZ_JADEVV010000047.1"/>
</dbReference>
<evidence type="ECO:0000313" key="2">
    <source>
        <dbReference type="EMBL" id="MBE9255063.1"/>
    </source>
</evidence>
<accession>A0ABR9VVY6</accession>